<gene>
    <name evidence="1" type="ORF">HC246_23980</name>
</gene>
<sequence length="1067" mass="119346">MTSLNNQYSSRKFSPTKSNNPCPICDDIKGKCRIASDNQDFILCMTHPSDVGLPDWKYLGETSGGYFAGKYVRKRPESDSERQERRASNLRLRMAYQKAKRDGLAKLPDAAQRDRLYQGYLQKLDLDSLDKADLISRGLSELEIKHLGAKSTISGYILPIKNPLGQILGFQIRLRDADSGRYRWHKPFGISAQQQNGELPLAFHGDIQVDCQRVVLVEGTGVKPYLASKLRGCVAIGASGGQFVANKVTLQIYFDTIGAKPDVTRLEYAIDAGDIANPSVMRRHEKNLDFLAELDFAVDILWWGQFAKTNDDIDELSSGAAIQLLTVEQFFQIANYQPKPKFSPFHWLKDKLFPKKTAKGFTSKAQVRRSPQPISTQFEYASGSRLETWRDSLLTHKHVLDASATGTGKSYDAGRLRPELFAGVERIIYISNDSRNVTTATLQDWAILPARHSGLTNKSGKLRRAKSGESLETKANCSRTGAISALRDKAIADTKIICETCPLLNACRGSSGDGFGFRHQRAIAFNSKILRSHPASLPSPSEFDYSKTLLVWEEVSESLTTMRQVSVGREDVDRAIAVISRSSLDHKQQIIDVLNKLHGLLDDKSYHGLDFHGIKSAIPEIIDTNSLADLLKPDLSILDTVDGVADSEFDNVKGRDKRELARVNSLLKQMTTLNSHDIEKKIDREVLKQWLVEFLDILSGAITHGDLHIQYEKLTVSLLDERLRDIAHRSAANLYLDATIDGSDLEMRLNAPVHRIKQSGELVMPEIFQVYNLGRLGLQRSNAQSAKVEAIINHLVNLDPTTRVIDFKKFAKSDAHGFWFRDSRGSNDFKDAKTFVVVGTPCANIAMLRANYVAMMGLHPIDKDPAFAAFVDRHILATVQQCFGRKAGDRFNQGDVIYFLSDFDLGDMPHTLIKSGDITAEAMSNLELLQFKVSQVINSVTDGGFDLLNASQRQLCQYFDISRGALLHHLDWINSLLDTLYNQLIHSFNESLFALTDSQDLAIVDLWVGTTELFLSEEIPIKETLAGIFEFFAEHIPNYLHGHVLERLSTNARHKLFSTLAVLAVNE</sequence>
<keyword evidence="2" id="KW-1185">Reference proteome</keyword>
<dbReference type="RefSeq" id="WP_169365958.1">
    <property type="nucleotide sequence ID" value="NZ_JAAVJL010000005.1"/>
</dbReference>
<reference evidence="1 2" key="1">
    <citation type="submission" date="2020-03" db="EMBL/GenBank/DDBJ databases">
        <title>Draft Genome Sequence of 2-Methylisoborneol Producing Pseudanabaena yagii Strain GIHE-NHR1 Isolated from North Han River in South Korea.</title>
        <authorList>
            <person name="Jeong J."/>
        </authorList>
    </citation>
    <scope>NUCLEOTIDE SEQUENCE [LARGE SCALE GENOMIC DNA]</scope>
    <source>
        <strain evidence="1 2">GIHE-NHR1</strain>
    </source>
</reference>
<name>A0ABX1M0I7_9CYAN</name>
<dbReference type="EMBL" id="JAAVJL010000005">
    <property type="protein sequence ID" value="NMF61003.1"/>
    <property type="molecule type" value="Genomic_DNA"/>
</dbReference>
<accession>A0ABX1M0I7</accession>
<proteinExistence type="predicted"/>
<organism evidence="1 2">
    <name type="scientific">Pseudanabaena yagii GIHE-NHR1</name>
    <dbReference type="NCBI Taxonomy" id="2722753"/>
    <lineage>
        <taxon>Bacteria</taxon>
        <taxon>Bacillati</taxon>
        <taxon>Cyanobacteriota</taxon>
        <taxon>Cyanophyceae</taxon>
        <taxon>Pseudanabaenales</taxon>
        <taxon>Pseudanabaenaceae</taxon>
        <taxon>Pseudanabaena</taxon>
        <taxon>Pseudanabaena yagii</taxon>
    </lineage>
</organism>
<protein>
    <recommendedName>
        <fullName evidence="3">DNA primase</fullName>
    </recommendedName>
</protein>
<evidence type="ECO:0008006" key="3">
    <source>
        <dbReference type="Google" id="ProtNLM"/>
    </source>
</evidence>
<evidence type="ECO:0000313" key="2">
    <source>
        <dbReference type="Proteomes" id="UP000738376"/>
    </source>
</evidence>
<evidence type="ECO:0000313" key="1">
    <source>
        <dbReference type="EMBL" id="NMF61003.1"/>
    </source>
</evidence>
<dbReference type="Proteomes" id="UP000738376">
    <property type="component" value="Unassembled WGS sequence"/>
</dbReference>
<comment type="caution">
    <text evidence="1">The sequence shown here is derived from an EMBL/GenBank/DDBJ whole genome shotgun (WGS) entry which is preliminary data.</text>
</comment>